<evidence type="ECO:0000313" key="2">
    <source>
        <dbReference type="Proteomes" id="UP000790377"/>
    </source>
</evidence>
<dbReference type="EMBL" id="MU268605">
    <property type="protein sequence ID" value="KAH7904109.1"/>
    <property type="molecule type" value="Genomic_DNA"/>
</dbReference>
<gene>
    <name evidence="1" type="ORF">BJ138DRAFT_1119722</name>
</gene>
<comment type="caution">
    <text evidence="1">The sequence shown here is derived from an EMBL/GenBank/DDBJ whole genome shotgun (WGS) entry which is preliminary data.</text>
</comment>
<proteinExistence type="predicted"/>
<reference evidence="1" key="1">
    <citation type="journal article" date="2021" name="New Phytol.">
        <title>Evolutionary innovations through gain and loss of genes in the ectomycorrhizal Boletales.</title>
        <authorList>
            <person name="Wu G."/>
            <person name="Miyauchi S."/>
            <person name="Morin E."/>
            <person name="Kuo A."/>
            <person name="Drula E."/>
            <person name="Varga T."/>
            <person name="Kohler A."/>
            <person name="Feng B."/>
            <person name="Cao Y."/>
            <person name="Lipzen A."/>
            <person name="Daum C."/>
            <person name="Hundley H."/>
            <person name="Pangilinan J."/>
            <person name="Johnson J."/>
            <person name="Barry K."/>
            <person name="LaButti K."/>
            <person name="Ng V."/>
            <person name="Ahrendt S."/>
            <person name="Min B."/>
            <person name="Choi I.G."/>
            <person name="Park H."/>
            <person name="Plett J.M."/>
            <person name="Magnuson J."/>
            <person name="Spatafora J.W."/>
            <person name="Nagy L.G."/>
            <person name="Henrissat B."/>
            <person name="Grigoriev I.V."/>
            <person name="Yang Z.L."/>
            <person name="Xu J."/>
            <person name="Martin F.M."/>
        </authorList>
    </citation>
    <scope>NUCLEOTIDE SEQUENCE</scope>
    <source>
        <strain evidence="1">ATCC 28755</strain>
    </source>
</reference>
<organism evidence="1 2">
    <name type="scientific">Hygrophoropsis aurantiaca</name>
    <dbReference type="NCBI Taxonomy" id="72124"/>
    <lineage>
        <taxon>Eukaryota</taxon>
        <taxon>Fungi</taxon>
        <taxon>Dikarya</taxon>
        <taxon>Basidiomycota</taxon>
        <taxon>Agaricomycotina</taxon>
        <taxon>Agaricomycetes</taxon>
        <taxon>Agaricomycetidae</taxon>
        <taxon>Boletales</taxon>
        <taxon>Coniophorineae</taxon>
        <taxon>Hygrophoropsidaceae</taxon>
        <taxon>Hygrophoropsis</taxon>
    </lineage>
</organism>
<name>A0ACB7ZTC0_9AGAM</name>
<accession>A0ACB7ZTC0</accession>
<sequence>MEQTVTRFIDLASDILLAIYLNLDVEDVLSLKQSCRVLHTIGSLDYLWHKLIRTCDLPLDVPLGVDSLTLSGQELQAIVVNALKLDHKWRKPDACIQRAIPIIRSNTSYVDHIYLLPGGRWLVTVTLVGRRTDLTLWYLDNATSPRSIKTVPIHGRVRSCRAYYQPALHKFTIAAAQGTQSIEVYHMLLENLAVVSIESESLVFHCADELSSLGQIDELRIFEDTLGATFLKFAQDTSAVHIYLRNLVTGAAATLGPYQEGDEKPYLFELFRNQYALADFSEQTVSFYDIPPPIISPTLDSESPANSEPNSNHLSEGLLSTRCRLLHNESAYYMISSGSIEHDIPILNIMLLDWPQHNGILERFSPPNHQTRFSGCPTIASQVVSNRGRRLDEVQLGATGRRAVWVDIGDATTLKKWTASRYCRGEELSAGTTVLVPPASGLPFSLEVIRRIAFDEVTCRLCVSLHTGELYLCEFL</sequence>
<dbReference type="Proteomes" id="UP000790377">
    <property type="component" value="Unassembled WGS sequence"/>
</dbReference>
<evidence type="ECO:0000313" key="1">
    <source>
        <dbReference type="EMBL" id="KAH7904109.1"/>
    </source>
</evidence>
<protein>
    <submittedName>
        <fullName evidence="1">Uncharacterized protein</fullName>
    </submittedName>
</protein>
<keyword evidence="2" id="KW-1185">Reference proteome</keyword>